<organism evidence="4 5">
    <name type="scientific">Micrococcus flavus</name>
    <dbReference type="NCBI Taxonomy" id="384602"/>
    <lineage>
        <taxon>Bacteria</taxon>
        <taxon>Bacillati</taxon>
        <taxon>Actinomycetota</taxon>
        <taxon>Actinomycetes</taxon>
        <taxon>Micrococcales</taxon>
        <taxon>Micrococcaceae</taxon>
        <taxon>Micrococcus</taxon>
    </lineage>
</organism>
<sequence length="181" mass="18911">MSQQQPYAQDPHSTAPATTADAAYAGGPLGAADHRVLESVPDYARAQAIVDQLSDAGFPVEHVRIVGTGLRTVEQVLGRMTTGKAAGRGAVQGLWFGLLLGLLFSIFSPGFGFLWILLISLGLGALWGAVFGAIGHAATRGRRDFSSLQTMDAASYEVQVEAAHLDRARQTLGAGPAAPRA</sequence>
<feature type="region of interest" description="Disordered" evidence="1">
    <location>
        <begin position="1"/>
        <end position="20"/>
    </location>
</feature>
<feature type="transmembrane region" description="Helical" evidence="2">
    <location>
        <begin position="89"/>
        <end position="107"/>
    </location>
</feature>
<feature type="transmembrane region" description="Helical" evidence="2">
    <location>
        <begin position="113"/>
        <end position="134"/>
    </location>
</feature>
<keyword evidence="2" id="KW-1133">Transmembrane helix</keyword>
<reference evidence="4 5" key="1">
    <citation type="submission" date="2020-08" db="EMBL/GenBank/DDBJ databases">
        <title>Sequencing the genomes of 1000 actinobacteria strains.</title>
        <authorList>
            <person name="Klenk H.-P."/>
        </authorList>
    </citation>
    <scope>NUCLEOTIDE SEQUENCE [LARGE SCALE GENOMIC DNA]</scope>
    <source>
        <strain evidence="4 5">DSM 19079</strain>
    </source>
</reference>
<evidence type="ECO:0000256" key="2">
    <source>
        <dbReference type="SAM" id="Phobius"/>
    </source>
</evidence>
<dbReference type="Pfam" id="PF11181">
    <property type="entry name" value="YflT"/>
    <property type="match status" value="1"/>
</dbReference>
<evidence type="ECO:0000256" key="1">
    <source>
        <dbReference type="SAM" id="MobiDB-lite"/>
    </source>
</evidence>
<accession>A0A7W7L329</accession>
<evidence type="ECO:0000259" key="3">
    <source>
        <dbReference type="Pfam" id="PF11181"/>
    </source>
</evidence>
<dbReference type="Proteomes" id="UP000560081">
    <property type="component" value="Unassembled WGS sequence"/>
</dbReference>
<keyword evidence="2" id="KW-0812">Transmembrane</keyword>
<protein>
    <recommendedName>
        <fullName evidence="3">General stress protein 17M-like domain-containing protein</fullName>
    </recommendedName>
</protein>
<evidence type="ECO:0000313" key="4">
    <source>
        <dbReference type="EMBL" id="MBB4882569.1"/>
    </source>
</evidence>
<dbReference type="RefSeq" id="WP_229667036.1">
    <property type="nucleotide sequence ID" value="NZ_BMLA01000001.1"/>
</dbReference>
<dbReference type="EMBL" id="JACHMC010000001">
    <property type="protein sequence ID" value="MBB4882569.1"/>
    <property type="molecule type" value="Genomic_DNA"/>
</dbReference>
<dbReference type="AlphaFoldDB" id="A0A7W7L329"/>
<feature type="domain" description="General stress protein 17M-like" evidence="3">
    <location>
        <begin position="37"/>
        <end position="109"/>
    </location>
</feature>
<dbReference type="InterPro" id="IPR025889">
    <property type="entry name" value="GSP17M-like_dom"/>
</dbReference>
<comment type="caution">
    <text evidence="4">The sequence shown here is derived from an EMBL/GenBank/DDBJ whole genome shotgun (WGS) entry which is preliminary data.</text>
</comment>
<gene>
    <name evidence="4" type="ORF">BJ976_000920</name>
</gene>
<keyword evidence="5" id="KW-1185">Reference proteome</keyword>
<name>A0A7W7L329_9MICC</name>
<keyword evidence="2" id="KW-0472">Membrane</keyword>
<evidence type="ECO:0000313" key="5">
    <source>
        <dbReference type="Proteomes" id="UP000560081"/>
    </source>
</evidence>
<proteinExistence type="predicted"/>